<dbReference type="RefSeq" id="WP_139190564.1">
    <property type="nucleotide sequence ID" value="NZ_FMZZ01000003.1"/>
</dbReference>
<protein>
    <submittedName>
        <fullName evidence="3">Beta-lactamase enzyme family protein</fullName>
    </submittedName>
</protein>
<reference evidence="4" key="1">
    <citation type="submission" date="2016-10" db="EMBL/GenBank/DDBJ databases">
        <authorList>
            <person name="Varghese N."/>
            <person name="Submissions S."/>
        </authorList>
    </citation>
    <scope>NUCLEOTIDE SEQUENCE [LARGE SCALE GENOMIC DNA]</scope>
    <source>
        <strain evidence="4">IBRC-M 10403</strain>
    </source>
</reference>
<evidence type="ECO:0000256" key="1">
    <source>
        <dbReference type="SAM" id="SignalP"/>
    </source>
</evidence>
<dbReference type="InterPro" id="IPR012338">
    <property type="entry name" value="Beta-lactam/transpept-like"/>
</dbReference>
<feature type="signal peptide" evidence="1">
    <location>
        <begin position="1"/>
        <end position="35"/>
    </location>
</feature>
<dbReference type="GO" id="GO:0008800">
    <property type="term" value="F:beta-lactamase activity"/>
    <property type="evidence" value="ECO:0007669"/>
    <property type="project" value="InterPro"/>
</dbReference>
<dbReference type="InterPro" id="IPR045155">
    <property type="entry name" value="Beta-lactam_cat"/>
</dbReference>
<evidence type="ECO:0000259" key="2">
    <source>
        <dbReference type="Pfam" id="PF13354"/>
    </source>
</evidence>
<name>A0A1G6MWE9_9PSEU</name>
<dbReference type="SUPFAM" id="SSF56601">
    <property type="entry name" value="beta-lactamase/transpeptidase-like"/>
    <property type="match status" value="1"/>
</dbReference>
<dbReference type="STRING" id="1271860.SAMN05216174_10366"/>
<feature type="domain" description="Beta-lactamase class A catalytic" evidence="2">
    <location>
        <begin position="326"/>
        <end position="524"/>
    </location>
</feature>
<proteinExistence type="predicted"/>
<sequence length="624" mass="68515">MRIRGDFPVQRETAVVAVLLSVLALIMALPPSAAADTTALTDDRSVSTPTGWWLYPDANAAFLTAKAAENGARITDVEVSGTGLFTATMVRDTGAYAVPDWWWYPALTEAEVTAKITEHQGRLIDIEPHLVDGAVRFAVVLVSNTGSAARTWWWWPRATPAFIAERLAETGTPKRLVALDGYAVDGGTSYAVVMVANTGADAKPWQYWFNQSPTALAEKISAFGGRITTLDRADNGNYNVVLVRNAGADEKYWRHYLGLSSSTQALDLALQHNARIVDIEEHHSGGQPVYSVVLIDNVAAESRRLTGIFETGFDNPATALPDAEYGFYLKRVGANEQVFLHRNKKWEPASAIKAVHNFEVIRRVAGGTDSLDSDFVFYNYPNSPYNKGTSSACPIPEDETQANQVTRTLDWGRTEMMRISDNRTTRGIVLRYQDVSAIQNAAALAGMKNTTIHQENIGCAWLNGKRNSTTLVDMGVFYESIERGLLLSPQHRDAFFGPMNTANAELRAVVQQEADALGKGAVVADFLSRMRNHHKAGGYNIPCTTEQGTTCTSGHLYVRTIAGRLALPVKTGASTYGERPFVYGWFVNNLHYCSGCATTAFDQTVAHMRGELFREQVRSALLTW</sequence>
<dbReference type="AlphaFoldDB" id="A0A1G6MWE9"/>
<dbReference type="Pfam" id="PF13354">
    <property type="entry name" value="Beta-lactamase2"/>
    <property type="match status" value="1"/>
</dbReference>
<accession>A0A1G6MWE9</accession>
<gene>
    <name evidence="3" type="ORF">SAMN05216174_10366</name>
</gene>
<dbReference type="Gene3D" id="3.40.710.10">
    <property type="entry name" value="DD-peptidase/beta-lactamase superfamily"/>
    <property type="match status" value="1"/>
</dbReference>
<feature type="chain" id="PRO_5038566724" evidence="1">
    <location>
        <begin position="36"/>
        <end position="624"/>
    </location>
</feature>
<dbReference type="OrthoDB" id="9147111at2"/>
<evidence type="ECO:0000313" key="4">
    <source>
        <dbReference type="Proteomes" id="UP000199501"/>
    </source>
</evidence>
<organism evidence="3 4">
    <name type="scientific">Actinokineospora iranica</name>
    <dbReference type="NCBI Taxonomy" id="1271860"/>
    <lineage>
        <taxon>Bacteria</taxon>
        <taxon>Bacillati</taxon>
        <taxon>Actinomycetota</taxon>
        <taxon>Actinomycetes</taxon>
        <taxon>Pseudonocardiales</taxon>
        <taxon>Pseudonocardiaceae</taxon>
        <taxon>Actinokineospora</taxon>
    </lineage>
</organism>
<dbReference type="EMBL" id="FMZZ01000003">
    <property type="protein sequence ID" value="SDC59852.1"/>
    <property type="molecule type" value="Genomic_DNA"/>
</dbReference>
<dbReference type="GO" id="GO:0030655">
    <property type="term" value="P:beta-lactam antibiotic catabolic process"/>
    <property type="evidence" value="ECO:0007669"/>
    <property type="project" value="InterPro"/>
</dbReference>
<dbReference type="Proteomes" id="UP000199501">
    <property type="component" value="Unassembled WGS sequence"/>
</dbReference>
<keyword evidence="1" id="KW-0732">Signal</keyword>
<evidence type="ECO:0000313" key="3">
    <source>
        <dbReference type="EMBL" id="SDC59852.1"/>
    </source>
</evidence>
<keyword evidence="4" id="KW-1185">Reference proteome</keyword>